<protein>
    <submittedName>
        <fullName evidence="1">Uncharacterized protein</fullName>
    </submittedName>
</protein>
<accession>A0AAD9KBL1</accession>
<keyword evidence="2" id="KW-1185">Reference proteome</keyword>
<evidence type="ECO:0000313" key="1">
    <source>
        <dbReference type="EMBL" id="KAK2167458.1"/>
    </source>
</evidence>
<organism evidence="1 2">
    <name type="scientific">Paralvinella palmiformis</name>
    <dbReference type="NCBI Taxonomy" id="53620"/>
    <lineage>
        <taxon>Eukaryota</taxon>
        <taxon>Metazoa</taxon>
        <taxon>Spiralia</taxon>
        <taxon>Lophotrochozoa</taxon>
        <taxon>Annelida</taxon>
        <taxon>Polychaeta</taxon>
        <taxon>Sedentaria</taxon>
        <taxon>Canalipalpata</taxon>
        <taxon>Terebellida</taxon>
        <taxon>Terebelliformia</taxon>
        <taxon>Alvinellidae</taxon>
        <taxon>Paralvinella</taxon>
    </lineage>
</organism>
<name>A0AAD9KBL1_9ANNE</name>
<dbReference type="EMBL" id="JAODUP010000027">
    <property type="protein sequence ID" value="KAK2167458.1"/>
    <property type="molecule type" value="Genomic_DNA"/>
</dbReference>
<feature type="non-terminal residue" evidence="1">
    <location>
        <position position="76"/>
    </location>
</feature>
<dbReference type="Proteomes" id="UP001208570">
    <property type="component" value="Unassembled WGS sequence"/>
</dbReference>
<sequence>VVELQRITAQQKSENFNEIQKKEALLKKLSEIQKLSIMKEKSLMDLQVTSARQQTEIYNLQKETESQRIYYEEIIR</sequence>
<reference evidence="1" key="1">
    <citation type="journal article" date="2023" name="Mol. Biol. Evol.">
        <title>Third-Generation Sequencing Reveals the Adaptive Role of the Epigenome in Three Deep-Sea Polychaetes.</title>
        <authorList>
            <person name="Perez M."/>
            <person name="Aroh O."/>
            <person name="Sun Y."/>
            <person name="Lan Y."/>
            <person name="Juniper S.K."/>
            <person name="Young C.R."/>
            <person name="Angers B."/>
            <person name="Qian P.Y."/>
        </authorList>
    </citation>
    <scope>NUCLEOTIDE SEQUENCE</scope>
    <source>
        <strain evidence="1">P08H-3</strain>
    </source>
</reference>
<evidence type="ECO:0000313" key="2">
    <source>
        <dbReference type="Proteomes" id="UP001208570"/>
    </source>
</evidence>
<proteinExistence type="predicted"/>
<dbReference type="AlphaFoldDB" id="A0AAD9KBL1"/>
<comment type="caution">
    <text evidence="1">The sequence shown here is derived from an EMBL/GenBank/DDBJ whole genome shotgun (WGS) entry which is preliminary data.</text>
</comment>
<gene>
    <name evidence="1" type="ORF">LSH36_27g00015</name>
</gene>
<feature type="non-terminal residue" evidence="1">
    <location>
        <position position="1"/>
    </location>
</feature>